<dbReference type="PANTHER" id="PTHR43173">
    <property type="entry name" value="ABC1 FAMILY PROTEIN"/>
    <property type="match status" value="1"/>
</dbReference>
<evidence type="ECO:0000313" key="2">
    <source>
        <dbReference type="EMBL" id="CAD8862408.1"/>
    </source>
</evidence>
<dbReference type="SUPFAM" id="SSF56112">
    <property type="entry name" value="Protein kinase-like (PK-like)"/>
    <property type="match status" value="1"/>
</dbReference>
<dbReference type="InterPro" id="IPR011009">
    <property type="entry name" value="Kinase-like_dom_sf"/>
</dbReference>
<feature type="domain" description="ABC1 atypical kinase-like" evidence="1">
    <location>
        <begin position="356"/>
        <end position="433"/>
    </location>
</feature>
<organism evidence="2">
    <name type="scientific">Noctiluca scintillans</name>
    <name type="common">Sea sparkle</name>
    <name type="synonym">Red tide dinoflagellate</name>
    <dbReference type="NCBI Taxonomy" id="2966"/>
    <lineage>
        <taxon>Eukaryota</taxon>
        <taxon>Sar</taxon>
        <taxon>Alveolata</taxon>
        <taxon>Dinophyceae</taxon>
        <taxon>Noctilucales</taxon>
        <taxon>Noctilucaceae</taxon>
        <taxon>Noctiluca</taxon>
    </lineage>
</organism>
<evidence type="ECO:0000259" key="1">
    <source>
        <dbReference type="Pfam" id="PF03109"/>
    </source>
</evidence>
<sequence>MRARLWQAAKGTSALAALAAVAGYHFYEGTKRLVEFNFLVLPIALHYKVTQIATQQSSERTKREAFARLHSRYAPRSLEIILRQRGFYVKAAQFCSQLHGVLPDEYVEAFSVLRDDAPSLPFYQIQPILERDLGTRISDIFSYVSTKPLAAASIGQVHAATLRNGTEVVVKVQYPLAEEQFYTDMEHFMRLSSIIAPYYVEILRELRNNFLNEFDYRREADLQRQAHVNLRKFPGVVVPLPFDRDHPSCREFGNLCTKNVLVMERLRGQSVDSWATEMLQLRAVQEGTTVDEVMAELRAMSMKDVKKLLPSKLALDTLIAYRGFCDALRNHAAFVYNWTLGWIGSPINYVHGARPVNIYSVVDTIFRVQAYCIFNDGFFNGDPHAGNVMLLDDGRVGLIDWGQVTQFAPKEQALFAKMVVAVADRDEQVVAELAWEMGLETEHHTEWVAAKVGTFYCGSHGDDVTGELGGPILFEENIAKIDRVTRSPDVYITALRNLIMTRCAVSLLGFPFADSAVCMRSAAEACLERFGDSVSTVPCRKVPRPDVEGLLGHMRS</sequence>
<dbReference type="EMBL" id="HBFQ01051489">
    <property type="protein sequence ID" value="CAD8862408.1"/>
    <property type="molecule type" value="Transcribed_RNA"/>
</dbReference>
<dbReference type="InterPro" id="IPR051130">
    <property type="entry name" value="Mito_struct-func_regulator"/>
</dbReference>
<dbReference type="PANTHER" id="PTHR43173:SF34">
    <property type="entry name" value="ABC1 ATYPICAL KINASE-LIKE DOMAIN-CONTAINING PROTEIN"/>
    <property type="match status" value="1"/>
</dbReference>
<accession>A0A7S1FFC0</accession>
<dbReference type="InterPro" id="IPR004147">
    <property type="entry name" value="ABC1_dom"/>
</dbReference>
<dbReference type="Pfam" id="PF03109">
    <property type="entry name" value="ABC1"/>
    <property type="match status" value="2"/>
</dbReference>
<gene>
    <name evidence="2" type="ORF">NSCI0253_LOCUS36763</name>
</gene>
<name>A0A7S1FFC0_NOCSC</name>
<reference evidence="2" key="1">
    <citation type="submission" date="2021-01" db="EMBL/GenBank/DDBJ databases">
        <authorList>
            <person name="Corre E."/>
            <person name="Pelletier E."/>
            <person name="Niang G."/>
            <person name="Scheremetjew M."/>
            <person name="Finn R."/>
            <person name="Kale V."/>
            <person name="Holt S."/>
            <person name="Cochrane G."/>
            <person name="Meng A."/>
            <person name="Brown T."/>
            <person name="Cohen L."/>
        </authorList>
    </citation>
    <scope>NUCLEOTIDE SEQUENCE</scope>
</reference>
<proteinExistence type="predicted"/>
<dbReference type="AlphaFoldDB" id="A0A7S1FFC0"/>
<feature type="domain" description="ABC1 atypical kinase-like" evidence="1">
    <location>
        <begin position="113"/>
        <end position="276"/>
    </location>
</feature>
<dbReference type="CDD" id="cd05121">
    <property type="entry name" value="ABC1_ADCK3-like"/>
    <property type="match status" value="1"/>
</dbReference>
<protein>
    <recommendedName>
        <fullName evidence="1">ABC1 atypical kinase-like domain-containing protein</fullName>
    </recommendedName>
</protein>